<feature type="compositionally biased region" description="Polar residues" evidence="1">
    <location>
        <begin position="399"/>
        <end position="420"/>
    </location>
</feature>
<keyword evidence="4" id="KW-1185">Reference proteome</keyword>
<comment type="caution">
    <text evidence="3">The sequence shown here is derived from an EMBL/GenBank/DDBJ whole genome shotgun (WGS) entry which is preliminary data.</text>
</comment>
<feature type="non-terminal residue" evidence="3">
    <location>
        <position position="1"/>
    </location>
</feature>
<feature type="non-terminal residue" evidence="3">
    <location>
        <position position="1110"/>
    </location>
</feature>
<keyword evidence="2" id="KW-0812">Transmembrane</keyword>
<dbReference type="EMBL" id="NCSJ02000022">
    <property type="protein sequence ID" value="RFU34379.1"/>
    <property type="molecule type" value="Genomic_DNA"/>
</dbReference>
<feature type="region of interest" description="Disordered" evidence="1">
    <location>
        <begin position="1"/>
        <end position="27"/>
    </location>
</feature>
<keyword evidence="2" id="KW-1133">Transmembrane helix</keyword>
<evidence type="ECO:0000313" key="4">
    <source>
        <dbReference type="Proteomes" id="UP000258309"/>
    </source>
</evidence>
<keyword evidence="2" id="KW-0472">Membrane</keyword>
<feature type="transmembrane region" description="Helical" evidence="2">
    <location>
        <begin position="1076"/>
        <end position="1101"/>
    </location>
</feature>
<accession>A0A3E2HLV0</accession>
<evidence type="ECO:0000256" key="2">
    <source>
        <dbReference type="SAM" id="Phobius"/>
    </source>
</evidence>
<evidence type="ECO:0000256" key="1">
    <source>
        <dbReference type="SAM" id="MobiDB-lite"/>
    </source>
</evidence>
<dbReference type="Proteomes" id="UP000258309">
    <property type="component" value="Unassembled WGS sequence"/>
</dbReference>
<protein>
    <submittedName>
        <fullName evidence="3">Uncharacterized protein</fullName>
    </submittedName>
</protein>
<organism evidence="3 4">
    <name type="scientific">Scytalidium lignicola</name>
    <name type="common">Hyphomycete</name>
    <dbReference type="NCBI Taxonomy" id="5539"/>
    <lineage>
        <taxon>Eukaryota</taxon>
        <taxon>Fungi</taxon>
        <taxon>Dikarya</taxon>
        <taxon>Ascomycota</taxon>
        <taxon>Pezizomycotina</taxon>
        <taxon>Leotiomycetes</taxon>
        <taxon>Leotiomycetes incertae sedis</taxon>
        <taxon>Scytalidium</taxon>
    </lineage>
</organism>
<feature type="region of interest" description="Disordered" evidence="1">
    <location>
        <begin position="399"/>
        <end position="428"/>
    </location>
</feature>
<evidence type="ECO:0000313" key="3">
    <source>
        <dbReference type="EMBL" id="RFU34379.1"/>
    </source>
</evidence>
<name>A0A3E2HLV0_SCYLI</name>
<dbReference type="STRING" id="5539.A0A3E2HLV0"/>
<gene>
    <name evidence="3" type="ORF">B7463_g2012</name>
</gene>
<reference evidence="3 4" key="1">
    <citation type="submission" date="2018-05" db="EMBL/GenBank/DDBJ databases">
        <title>Draft genome sequence of Scytalidium lignicola DSM 105466, a ubiquitous saprotrophic fungus.</title>
        <authorList>
            <person name="Buettner E."/>
            <person name="Gebauer A.M."/>
            <person name="Hofrichter M."/>
            <person name="Liers C."/>
            <person name="Kellner H."/>
        </authorList>
    </citation>
    <scope>NUCLEOTIDE SEQUENCE [LARGE SCALE GENOMIC DNA]</scope>
    <source>
        <strain evidence="3 4">DSM 105466</strain>
    </source>
</reference>
<dbReference type="AlphaFoldDB" id="A0A3E2HLV0"/>
<sequence length="1110" mass="121608">MSTIDASKANDMHPATPRNPGGRQENLAQSWNGSIASSFVSRTPFENAELLQSQVRKHTPIRAMFDDLPTAHSSITSGSARSGCRIYSSPNGDVPEKGSLILQGSSTPGIVKERINHDDEFSQPLKGVHSNCPNGSLGEFSSQPKNFVTSTTFSNVTYTSHGSISDHSVNDTPSPMRMDDSKPGNTIGSDELTCINDLSSEELQVTGDFQPSSNQQSLIPYTTTNEPASPLEGTTLGNLYTRYMQYDSHNDPREFEEGHQVVPLPIEETGLSSSYRDDYDRGCEFSDPNNGTLLEAKTSKPSAHHAQTQGRSERLMMTGDHASRAALSNLQFKPGFAGSNNLYGSEMLDYPSSYGNTQSLLAVNSGNLLPENTPGMRILNNSMTSQPAARNQLPITSSQSALTSNNPFRSTSARPANGSMNVKFCPSNEDRAPLERDISSVLRRVSTYSAFSEDSMDSYEMLGEGLNLQSSTAAVHDRSLPVTSRDKSLKPRGTGSDEGDISNVSENSQVFYQHGAVAPSWVSSQHQNTVRVPIFYDAYFPDSPPTTPFSQPYLADKEDVVSYDQDDGNGDWETVGDSITQSGLQSSHSVRGIYRGAVKQAGSSLANISDEGSLSFHPNMEQFRFPPEGHRHTLSSQSYRQRGLKETRMPIFPPVRRAHRVNGYLGRSGSSPNRHMRRPRPLKRHTNPFRSPPPNVSTFSTFDTSDSTTYTHRFSGHKNRNHFPCLGIMASSAEDKDITEQGIPLQDLPSALTTTSHIANWIDESEEYRTTTNMLGQALPTVRHAPAKEELTSQDIGDATHNHYPTITANNNADSTDSLLIEHTPLETGARAQAKPYGSVQRVASSGHAQRVKGPPGALYRNIRSTSEQRRLSRVQAHNNAGNSIGQAGANENAINTGRPFSLLNSGPSPTLDSMAPRQLLLVHEPSSLAEVSQTMPVTRNNQSYGFPHRSPPGPPRSTEWQMLYTDAQLQKMRDDAKAAGVYDSQATLTPAIAGQSPGRAPRTIRTESPHLYRVRRGIRDPEVVQRGRKISIIALCLCNLFPPLLLLYATGHLDGIMLWWSEGKFDSFARGQKKAAYWLTSVWVISTIIGVACGIFYVVFSRRATSVLH</sequence>
<feature type="compositionally biased region" description="Polar residues" evidence="1">
    <location>
        <begin position="209"/>
        <end position="227"/>
    </location>
</feature>
<feature type="compositionally biased region" description="Basic residues" evidence="1">
    <location>
        <begin position="674"/>
        <end position="687"/>
    </location>
</feature>
<proteinExistence type="predicted"/>
<feature type="region of interest" description="Disordered" evidence="1">
    <location>
        <begin position="662"/>
        <end position="702"/>
    </location>
</feature>
<feature type="region of interest" description="Disordered" evidence="1">
    <location>
        <begin position="470"/>
        <end position="503"/>
    </location>
</feature>
<feature type="compositionally biased region" description="Basic and acidic residues" evidence="1">
    <location>
        <begin position="475"/>
        <end position="489"/>
    </location>
</feature>
<dbReference type="OrthoDB" id="5353066at2759"/>
<feature type="region of interest" description="Disordered" evidence="1">
    <location>
        <begin position="209"/>
        <end position="232"/>
    </location>
</feature>